<dbReference type="OrthoDB" id="9762913at2"/>
<dbReference type="InterPro" id="IPR016160">
    <property type="entry name" value="Ald_DH_CS_CYS"/>
</dbReference>
<dbReference type="Gene3D" id="3.40.605.10">
    <property type="entry name" value="Aldehyde Dehydrogenase, Chain A, domain 1"/>
    <property type="match status" value="1"/>
</dbReference>
<dbReference type="SUPFAM" id="SSF53720">
    <property type="entry name" value="ALDH-like"/>
    <property type="match status" value="1"/>
</dbReference>
<keyword evidence="5" id="KW-1185">Reference proteome</keyword>
<protein>
    <submittedName>
        <fullName evidence="4">Aldehyde dehydrogenase</fullName>
    </submittedName>
</protein>
<dbReference type="InterPro" id="IPR016163">
    <property type="entry name" value="Ald_DH_C"/>
</dbReference>
<dbReference type="InterPro" id="IPR050740">
    <property type="entry name" value="Aldehyde_DH_Superfamily"/>
</dbReference>
<sequence length="537" mass="59954">MNFENLFPKEENIPASVKLNGPLHQKEYLINGEIKHAEGATQKVFSPVCIEKDGTLTQVELGSFPLLTEKEAFEAMDAAANAYKNGTGEWPMMQVDQRIKAVEKFTWKMKEKKWEVVNMLMWETGKPLKDSEKEFDRTVEYINDTINALKILDRKSSRFEIEQGIIGKVRRGPLGVVLCMGPYNYPLNETFTTLIPALIMGNTIVFKPAKIGVLLHRPLLEAFRECFPKGVVNIVYGRGRATVGPLMSTGKIDVLAFIGTSKSANVLKSQHPKPNRLRSVLALEAKNPGIVLPHADLDNAVKECLLGSLSFNGQRCTALKIIFVHNKIKDQFIQKFVTELDKLKRGMPWEDGVSITPLPEPEKPGYLTDLIKDAESKGAKVVNPNGGAICNTYFNPAILFPVDSSMKIFHEEQFGPAVPVVAFDDVQEPIDYIVNSNYGQQVSLFGSDSQELAYLVDRLVNQVCRVNINSQCQRGPDVFPFNGRKDSAEGTLSVEDALRAFSIRTIVAAKEIEPNKVIIKEIVKENHSSFMSTDFIF</sequence>
<accession>A0A098LK00</accession>
<keyword evidence="2" id="KW-0560">Oxidoreductase</keyword>
<dbReference type="PANTHER" id="PTHR43353">
    <property type="entry name" value="SUCCINATE-SEMIALDEHYDE DEHYDROGENASE, MITOCHONDRIAL"/>
    <property type="match status" value="1"/>
</dbReference>
<name>A0A098LK00_9BACT</name>
<dbReference type="InterPro" id="IPR016161">
    <property type="entry name" value="Ald_DH/histidinol_DH"/>
</dbReference>
<evidence type="ECO:0000313" key="5">
    <source>
        <dbReference type="Proteomes" id="UP000030185"/>
    </source>
</evidence>
<comment type="similarity">
    <text evidence="1">Belongs to the aldehyde dehydrogenase family.</text>
</comment>
<dbReference type="InterPro" id="IPR016162">
    <property type="entry name" value="Ald_DH_N"/>
</dbReference>
<evidence type="ECO:0000259" key="3">
    <source>
        <dbReference type="Pfam" id="PF00171"/>
    </source>
</evidence>
<evidence type="ECO:0000256" key="2">
    <source>
        <dbReference type="ARBA" id="ARBA00023002"/>
    </source>
</evidence>
<reference evidence="4 5" key="1">
    <citation type="submission" date="2014-09" db="EMBL/GenBank/DDBJ databases">
        <title>Sporocytophaga myxococcoides PG-01 genome sequencing.</title>
        <authorList>
            <person name="Liu L."/>
            <person name="Gao P.J."/>
            <person name="Chen G.J."/>
            <person name="Wang L.S."/>
        </authorList>
    </citation>
    <scope>NUCLEOTIDE SEQUENCE [LARGE SCALE GENOMIC DNA]</scope>
    <source>
        <strain evidence="4 5">PG-01</strain>
    </source>
</reference>
<dbReference type="Pfam" id="PF00171">
    <property type="entry name" value="Aldedh"/>
    <property type="match status" value="1"/>
</dbReference>
<organism evidence="4 5">
    <name type="scientific">Sporocytophaga myxococcoides</name>
    <dbReference type="NCBI Taxonomy" id="153721"/>
    <lineage>
        <taxon>Bacteria</taxon>
        <taxon>Pseudomonadati</taxon>
        <taxon>Bacteroidota</taxon>
        <taxon>Cytophagia</taxon>
        <taxon>Cytophagales</taxon>
        <taxon>Cytophagaceae</taxon>
        <taxon>Sporocytophaga</taxon>
    </lineage>
</organism>
<proteinExistence type="inferred from homology"/>
<dbReference type="CDD" id="cd07082">
    <property type="entry name" value="ALDH_F11_NP-GAPDH"/>
    <property type="match status" value="1"/>
</dbReference>
<dbReference type="GO" id="GO:0016620">
    <property type="term" value="F:oxidoreductase activity, acting on the aldehyde or oxo group of donors, NAD or NADP as acceptor"/>
    <property type="evidence" value="ECO:0007669"/>
    <property type="project" value="InterPro"/>
</dbReference>
<dbReference type="Proteomes" id="UP000030185">
    <property type="component" value="Unassembled WGS sequence"/>
</dbReference>
<dbReference type="PANTHER" id="PTHR43353:SF5">
    <property type="entry name" value="SUCCINATE-SEMIALDEHYDE DEHYDROGENASE, MITOCHONDRIAL"/>
    <property type="match status" value="1"/>
</dbReference>
<feature type="domain" description="Aldehyde dehydrogenase" evidence="3">
    <location>
        <begin position="57"/>
        <end position="502"/>
    </location>
</feature>
<dbReference type="Gene3D" id="3.40.309.10">
    <property type="entry name" value="Aldehyde Dehydrogenase, Chain A, domain 2"/>
    <property type="match status" value="1"/>
</dbReference>
<dbReference type="AlphaFoldDB" id="A0A098LK00"/>
<dbReference type="EMBL" id="BBLT01000009">
    <property type="protein sequence ID" value="GAL86774.1"/>
    <property type="molecule type" value="Genomic_DNA"/>
</dbReference>
<gene>
    <name evidence="4" type="ORF">MYP_4004</name>
</gene>
<dbReference type="eggNOG" id="COG1012">
    <property type="taxonomic scope" value="Bacteria"/>
</dbReference>
<evidence type="ECO:0000256" key="1">
    <source>
        <dbReference type="ARBA" id="ARBA00009986"/>
    </source>
</evidence>
<dbReference type="InterPro" id="IPR015590">
    <property type="entry name" value="Aldehyde_DH_dom"/>
</dbReference>
<dbReference type="STRING" id="153721.MYP_4004"/>
<comment type="caution">
    <text evidence="4">The sequence shown here is derived from an EMBL/GenBank/DDBJ whole genome shotgun (WGS) entry which is preliminary data.</text>
</comment>
<dbReference type="RefSeq" id="WP_045467220.1">
    <property type="nucleotide sequence ID" value="NZ_BBLT01000009.1"/>
</dbReference>
<dbReference type="PROSITE" id="PS00070">
    <property type="entry name" value="ALDEHYDE_DEHYDR_CYS"/>
    <property type="match status" value="1"/>
</dbReference>
<evidence type="ECO:0000313" key="4">
    <source>
        <dbReference type="EMBL" id="GAL86774.1"/>
    </source>
</evidence>